<feature type="domain" description="Helix-hairpin-helix DNA-binding motif class 1" evidence="1">
    <location>
        <begin position="18"/>
        <end position="37"/>
    </location>
</feature>
<dbReference type="InterPro" id="IPR004509">
    <property type="entry name" value="Competence_ComEA_HhH"/>
</dbReference>
<proteinExistence type="predicted"/>
<dbReference type="GO" id="GO:0003677">
    <property type="term" value="F:DNA binding"/>
    <property type="evidence" value="ECO:0007669"/>
    <property type="project" value="InterPro"/>
</dbReference>
<evidence type="ECO:0000313" key="2">
    <source>
        <dbReference type="EMBL" id="MUH73127.1"/>
    </source>
</evidence>
<name>A0A6N8FD53_9GAMM</name>
<dbReference type="PANTHER" id="PTHR21180">
    <property type="entry name" value="ENDONUCLEASE/EXONUCLEASE/PHOSPHATASE FAMILY DOMAIN-CONTAINING PROTEIN 1"/>
    <property type="match status" value="1"/>
</dbReference>
<dbReference type="SMART" id="SM00278">
    <property type="entry name" value="HhH1"/>
    <property type="match status" value="2"/>
</dbReference>
<dbReference type="InterPro" id="IPR051675">
    <property type="entry name" value="Endo/Exo/Phosphatase_dom_1"/>
</dbReference>
<dbReference type="SUPFAM" id="SSF47781">
    <property type="entry name" value="RuvA domain 2-like"/>
    <property type="match status" value="1"/>
</dbReference>
<dbReference type="GO" id="GO:0006281">
    <property type="term" value="P:DNA repair"/>
    <property type="evidence" value="ECO:0007669"/>
    <property type="project" value="InterPro"/>
</dbReference>
<dbReference type="PANTHER" id="PTHR21180:SF32">
    <property type="entry name" value="ENDONUCLEASE_EXONUCLEASE_PHOSPHATASE FAMILY DOMAIN-CONTAINING PROTEIN 1"/>
    <property type="match status" value="1"/>
</dbReference>
<feature type="domain" description="Helix-hairpin-helix DNA-binding motif class 1" evidence="1">
    <location>
        <begin position="48"/>
        <end position="67"/>
    </location>
</feature>
<dbReference type="NCBIfam" id="TIGR00426">
    <property type="entry name" value="competence protein ComEA helix-hairpin-helix repeat region"/>
    <property type="match status" value="1"/>
</dbReference>
<dbReference type="AlphaFoldDB" id="A0A6N8FD53"/>
<dbReference type="InterPro" id="IPR010994">
    <property type="entry name" value="RuvA_2-like"/>
</dbReference>
<comment type="caution">
    <text evidence="2">The sequence shown here is derived from an EMBL/GenBank/DDBJ whole genome shotgun (WGS) entry which is preliminary data.</text>
</comment>
<dbReference type="InterPro" id="IPR003583">
    <property type="entry name" value="Hlx-hairpin-Hlx_DNA-bd_motif"/>
</dbReference>
<organism evidence="2 3">
    <name type="scientific">Psychrosphaera haliotis</name>
    <dbReference type="NCBI Taxonomy" id="555083"/>
    <lineage>
        <taxon>Bacteria</taxon>
        <taxon>Pseudomonadati</taxon>
        <taxon>Pseudomonadota</taxon>
        <taxon>Gammaproteobacteria</taxon>
        <taxon>Alteromonadales</taxon>
        <taxon>Pseudoalteromonadaceae</taxon>
        <taxon>Psychrosphaera</taxon>
    </lineage>
</organism>
<dbReference type="GO" id="GO:0015627">
    <property type="term" value="C:type II protein secretion system complex"/>
    <property type="evidence" value="ECO:0007669"/>
    <property type="project" value="TreeGrafter"/>
</dbReference>
<evidence type="ECO:0000313" key="3">
    <source>
        <dbReference type="Proteomes" id="UP000439994"/>
    </source>
</evidence>
<reference evidence="2 3" key="1">
    <citation type="submission" date="2019-11" db="EMBL/GenBank/DDBJ databases">
        <title>P. haliotis isolates from Z. marina roots.</title>
        <authorList>
            <person name="Cohen M."/>
            <person name="Jospin G."/>
            <person name="Eisen J.A."/>
            <person name="Coil D.A."/>
        </authorList>
    </citation>
    <scope>NUCLEOTIDE SEQUENCE [LARGE SCALE GENOMIC DNA]</scope>
    <source>
        <strain evidence="2 3">UCD-MCMsp1aY</strain>
    </source>
</reference>
<evidence type="ECO:0000259" key="1">
    <source>
        <dbReference type="SMART" id="SM00278"/>
    </source>
</evidence>
<dbReference type="OrthoDB" id="7510573at2"/>
<dbReference type="Gene3D" id="1.10.150.280">
    <property type="entry name" value="AF1531-like domain"/>
    <property type="match status" value="1"/>
</dbReference>
<protein>
    <recommendedName>
        <fullName evidence="1">Helix-hairpin-helix DNA-binding motif class 1 domain-containing protein</fullName>
    </recommendedName>
</protein>
<accession>A0A6N8FD53</accession>
<keyword evidence="3" id="KW-1185">Reference proteome</keyword>
<dbReference type="GO" id="GO:0015628">
    <property type="term" value="P:protein secretion by the type II secretion system"/>
    <property type="evidence" value="ECO:0007669"/>
    <property type="project" value="TreeGrafter"/>
</dbReference>
<dbReference type="Pfam" id="PF12836">
    <property type="entry name" value="HHH_3"/>
    <property type="match status" value="1"/>
</dbReference>
<dbReference type="EMBL" id="WOCD01000005">
    <property type="protein sequence ID" value="MUH73127.1"/>
    <property type="molecule type" value="Genomic_DNA"/>
</dbReference>
<sequence length="70" mass="7444">MKSSVQNTKLDVNAATAEQLVSIKGIGPSKAAAIIKYRNEIGGFTSIEELVEVKGIGQKALANLKLFLKV</sequence>
<dbReference type="Proteomes" id="UP000439994">
    <property type="component" value="Unassembled WGS sequence"/>
</dbReference>
<gene>
    <name evidence="2" type="ORF">GNP35_11960</name>
</gene>